<proteinExistence type="predicted"/>
<dbReference type="Pfam" id="PF00004">
    <property type="entry name" value="AAA"/>
    <property type="match status" value="1"/>
</dbReference>
<feature type="region of interest" description="Disordered" evidence="1">
    <location>
        <begin position="39"/>
        <end position="175"/>
    </location>
</feature>
<dbReference type="SMART" id="SM00382">
    <property type="entry name" value="AAA"/>
    <property type="match status" value="1"/>
</dbReference>
<dbReference type="AlphaFoldDB" id="A0A9W7E9C4"/>
<accession>A0A9W7E9C4</accession>
<comment type="caution">
    <text evidence="3">The sequence shown here is derived from an EMBL/GenBank/DDBJ whole genome shotgun (WGS) entry which is preliminary data.</text>
</comment>
<feature type="domain" description="AAA+ ATPase" evidence="2">
    <location>
        <begin position="202"/>
        <end position="326"/>
    </location>
</feature>
<dbReference type="InterPro" id="IPR050304">
    <property type="entry name" value="MT-severing_AAA_ATPase"/>
</dbReference>
<sequence>MLTEISSDAEAAGRLPFSPSFCQPMFANPLDEYEMSIPLSAFPFGGSNTVDDENVSVEEDEGQDDHETTISGGNDEMISLSPSSSANNDNDPITQDYSDHSPPPTPSTARSMSPVSPPLPRRPNSKGSIPQSAPSLSQPPSLPDATDSVTPTPQASPTSTPPNPPAPFAPPNPKFSSLSGLTEAKLTLYVHCILPPVSAVSPPPFIIIHGPPGTGKTSLARCLAGEKSWQLMEVEVEKSRSKFVGEGEKYLTAKFQAWADTGGLLLVDELEMYGAERAGGVDQSVTGCLLVLLSRWGLGGGRAWNFGWGGLEGSGRKGIIEAELGEGDWSAIVDLTEGWGGSDVKMLCKRSRQEKIARLCHAQGVGKDEDWSVRPGLSQNVTVTVEDVMVTREYMTLITGGSPLLDSPRNFQQTSPKKRARFSV</sequence>
<feature type="region of interest" description="Disordered" evidence="1">
    <location>
        <begin position="1"/>
        <end position="20"/>
    </location>
</feature>
<dbReference type="Gene3D" id="3.40.50.300">
    <property type="entry name" value="P-loop containing nucleotide triphosphate hydrolases"/>
    <property type="match status" value="1"/>
</dbReference>
<dbReference type="GO" id="GO:0016887">
    <property type="term" value="F:ATP hydrolysis activity"/>
    <property type="evidence" value="ECO:0007669"/>
    <property type="project" value="InterPro"/>
</dbReference>
<dbReference type="SUPFAM" id="SSF52540">
    <property type="entry name" value="P-loop containing nucleoside triphosphate hydrolases"/>
    <property type="match status" value="1"/>
</dbReference>
<evidence type="ECO:0000313" key="4">
    <source>
        <dbReference type="Proteomes" id="UP001162640"/>
    </source>
</evidence>
<feature type="compositionally biased region" description="Low complexity" evidence="1">
    <location>
        <begin position="128"/>
        <end position="139"/>
    </location>
</feature>
<feature type="compositionally biased region" description="Polar residues" evidence="1">
    <location>
        <begin position="86"/>
        <end position="96"/>
    </location>
</feature>
<dbReference type="PANTHER" id="PTHR23074">
    <property type="entry name" value="AAA DOMAIN-CONTAINING"/>
    <property type="match status" value="1"/>
</dbReference>
<dbReference type="GO" id="GO:0005524">
    <property type="term" value="F:ATP binding"/>
    <property type="evidence" value="ECO:0007669"/>
    <property type="project" value="InterPro"/>
</dbReference>
<reference evidence="4" key="1">
    <citation type="journal article" date="2023" name="Commun. Biol.">
        <title>Genome analysis of Parmales, the sister group of diatoms, reveals the evolutionary specialization of diatoms from phago-mixotrophs to photoautotrophs.</title>
        <authorList>
            <person name="Ban H."/>
            <person name="Sato S."/>
            <person name="Yoshikawa S."/>
            <person name="Yamada K."/>
            <person name="Nakamura Y."/>
            <person name="Ichinomiya M."/>
            <person name="Sato N."/>
            <person name="Blanc-Mathieu R."/>
            <person name="Endo H."/>
            <person name="Kuwata A."/>
            <person name="Ogata H."/>
        </authorList>
    </citation>
    <scope>NUCLEOTIDE SEQUENCE [LARGE SCALE GENOMIC DNA]</scope>
</reference>
<dbReference type="PANTHER" id="PTHR23074:SF83">
    <property type="entry name" value="VACUOLAR PROTEIN SORTING-ASSOCIATED PROTEIN 4A"/>
    <property type="match status" value="1"/>
</dbReference>
<dbReference type="InterPro" id="IPR003593">
    <property type="entry name" value="AAA+_ATPase"/>
</dbReference>
<dbReference type="InterPro" id="IPR027417">
    <property type="entry name" value="P-loop_NTPase"/>
</dbReference>
<feature type="compositionally biased region" description="Pro residues" evidence="1">
    <location>
        <begin position="159"/>
        <end position="173"/>
    </location>
</feature>
<dbReference type="InterPro" id="IPR003959">
    <property type="entry name" value="ATPase_AAA_core"/>
</dbReference>
<evidence type="ECO:0000256" key="1">
    <source>
        <dbReference type="SAM" id="MobiDB-lite"/>
    </source>
</evidence>
<organism evidence="3 4">
    <name type="scientific">Triparma laevis f. inornata</name>
    <dbReference type="NCBI Taxonomy" id="1714386"/>
    <lineage>
        <taxon>Eukaryota</taxon>
        <taxon>Sar</taxon>
        <taxon>Stramenopiles</taxon>
        <taxon>Ochrophyta</taxon>
        <taxon>Bolidophyceae</taxon>
        <taxon>Parmales</taxon>
        <taxon>Triparmaceae</taxon>
        <taxon>Triparma</taxon>
    </lineage>
</organism>
<name>A0A9W7E9C4_9STRA</name>
<dbReference type="EMBL" id="BLQM01000155">
    <property type="protein sequence ID" value="GMH70263.1"/>
    <property type="molecule type" value="Genomic_DNA"/>
</dbReference>
<evidence type="ECO:0000259" key="2">
    <source>
        <dbReference type="SMART" id="SM00382"/>
    </source>
</evidence>
<dbReference type="Proteomes" id="UP001162640">
    <property type="component" value="Unassembled WGS sequence"/>
</dbReference>
<protein>
    <recommendedName>
        <fullName evidence="2">AAA+ ATPase domain-containing protein</fullName>
    </recommendedName>
</protein>
<gene>
    <name evidence="3" type="ORF">TL16_g05366</name>
</gene>
<feature type="compositionally biased region" description="Acidic residues" evidence="1">
    <location>
        <begin position="50"/>
        <end position="64"/>
    </location>
</feature>
<evidence type="ECO:0000313" key="3">
    <source>
        <dbReference type="EMBL" id="GMH70263.1"/>
    </source>
</evidence>